<sequence>MPSAYSQSFWRVPILVDQGRVLCQSNAILSYLAQQSGQFTGNEERQAVLAACRT</sequence>
<dbReference type="InterPro" id="IPR036249">
    <property type="entry name" value="Thioredoxin-like_sf"/>
</dbReference>
<keyword evidence="3" id="KW-1185">Reference proteome</keyword>
<dbReference type="Pfam" id="PF02798">
    <property type="entry name" value="GST_N"/>
    <property type="match status" value="1"/>
</dbReference>
<organism evidence="2 3">
    <name type="scientific">Iodobacter fluviatilis</name>
    <dbReference type="NCBI Taxonomy" id="537"/>
    <lineage>
        <taxon>Bacteria</taxon>
        <taxon>Pseudomonadati</taxon>
        <taxon>Pseudomonadota</taxon>
        <taxon>Betaproteobacteria</taxon>
        <taxon>Neisseriales</taxon>
        <taxon>Chitinibacteraceae</taxon>
        <taxon>Iodobacter</taxon>
    </lineage>
</organism>
<dbReference type="RefSeq" id="WP_130108251.1">
    <property type="nucleotide sequence ID" value="NZ_CP025781.1"/>
</dbReference>
<name>A0A7G3GDS8_9NEIS</name>
<evidence type="ECO:0000313" key="2">
    <source>
        <dbReference type="EMBL" id="QBC45760.1"/>
    </source>
</evidence>
<dbReference type="Proteomes" id="UP000515917">
    <property type="component" value="Chromosome"/>
</dbReference>
<dbReference type="SUPFAM" id="SSF52833">
    <property type="entry name" value="Thioredoxin-like"/>
    <property type="match status" value="1"/>
</dbReference>
<evidence type="ECO:0000259" key="1">
    <source>
        <dbReference type="PROSITE" id="PS50404"/>
    </source>
</evidence>
<protein>
    <recommendedName>
        <fullName evidence="1">GST N-terminal domain-containing protein</fullName>
    </recommendedName>
</protein>
<accession>A0A7G3GDS8</accession>
<feature type="domain" description="GST N-terminal" evidence="1">
    <location>
        <begin position="1"/>
        <end position="40"/>
    </location>
</feature>
<reference evidence="2 3" key="1">
    <citation type="submission" date="2018-01" db="EMBL/GenBank/DDBJ databases">
        <title>Genome sequence of Iodobacter sp. strain PCH194 isolated from Indian Trans-Himalaya.</title>
        <authorList>
            <person name="Kumar V."/>
            <person name="Thakur V."/>
            <person name="Kumar S."/>
            <person name="Singh D."/>
        </authorList>
    </citation>
    <scope>NUCLEOTIDE SEQUENCE [LARGE SCALE GENOMIC DNA]</scope>
    <source>
        <strain evidence="2 3">PCH194</strain>
    </source>
</reference>
<dbReference type="PROSITE" id="PS50404">
    <property type="entry name" value="GST_NTER"/>
    <property type="match status" value="1"/>
</dbReference>
<dbReference type="Gene3D" id="3.40.30.10">
    <property type="entry name" value="Glutaredoxin"/>
    <property type="match status" value="1"/>
</dbReference>
<dbReference type="InterPro" id="IPR004045">
    <property type="entry name" value="Glutathione_S-Trfase_N"/>
</dbReference>
<dbReference type="KEGG" id="ifl:C1H71_15260"/>
<dbReference type="EMBL" id="CP025781">
    <property type="protein sequence ID" value="QBC45760.1"/>
    <property type="molecule type" value="Genomic_DNA"/>
</dbReference>
<gene>
    <name evidence="2" type="ORF">C1H71_15260</name>
</gene>
<proteinExistence type="predicted"/>
<evidence type="ECO:0000313" key="3">
    <source>
        <dbReference type="Proteomes" id="UP000515917"/>
    </source>
</evidence>
<dbReference type="AlphaFoldDB" id="A0A7G3GDS8"/>